<evidence type="ECO:0000313" key="3">
    <source>
        <dbReference type="Proteomes" id="UP000027135"/>
    </source>
</evidence>
<proteinExistence type="predicted"/>
<name>A0A067R368_ZOONE</name>
<protein>
    <submittedName>
        <fullName evidence="2">Uncharacterized protein</fullName>
    </submittedName>
</protein>
<feature type="region of interest" description="Disordered" evidence="1">
    <location>
        <begin position="70"/>
        <end position="98"/>
    </location>
</feature>
<feature type="region of interest" description="Disordered" evidence="1">
    <location>
        <begin position="29"/>
        <end position="53"/>
    </location>
</feature>
<dbReference type="OMA" id="KEMENPG"/>
<dbReference type="EMBL" id="KK852740">
    <property type="protein sequence ID" value="KDR17390.1"/>
    <property type="molecule type" value="Genomic_DNA"/>
</dbReference>
<feature type="compositionally biased region" description="Basic and acidic residues" evidence="1">
    <location>
        <begin position="73"/>
        <end position="92"/>
    </location>
</feature>
<gene>
    <name evidence="2" type="ORF">L798_07829</name>
</gene>
<reference evidence="2 3" key="1">
    <citation type="journal article" date="2014" name="Nat. Commun.">
        <title>Molecular traces of alternative social organization in a termite genome.</title>
        <authorList>
            <person name="Terrapon N."/>
            <person name="Li C."/>
            <person name="Robertson H.M."/>
            <person name="Ji L."/>
            <person name="Meng X."/>
            <person name="Booth W."/>
            <person name="Chen Z."/>
            <person name="Childers C.P."/>
            <person name="Glastad K.M."/>
            <person name="Gokhale K."/>
            <person name="Gowin J."/>
            <person name="Gronenberg W."/>
            <person name="Hermansen R.A."/>
            <person name="Hu H."/>
            <person name="Hunt B.G."/>
            <person name="Huylmans A.K."/>
            <person name="Khalil S.M."/>
            <person name="Mitchell R.D."/>
            <person name="Munoz-Torres M.C."/>
            <person name="Mustard J.A."/>
            <person name="Pan H."/>
            <person name="Reese J.T."/>
            <person name="Scharf M.E."/>
            <person name="Sun F."/>
            <person name="Vogel H."/>
            <person name="Xiao J."/>
            <person name="Yang W."/>
            <person name="Yang Z."/>
            <person name="Yang Z."/>
            <person name="Zhou J."/>
            <person name="Zhu J."/>
            <person name="Brent C.S."/>
            <person name="Elsik C.G."/>
            <person name="Goodisman M.A."/>
            <person name="Liberles D.A."/>
            <person name="Roe R.M."/>
            <person name="Vargo E.L."/>
            <person name="Vilcinskas A."/>
            <person name="Wang J."/>
            <person name="Bornberg-Bauer E."/>
            <person name="Korb J."/>
            <person name="Zhang G."/>
            <person name="Liebig J."/>
        </authorList>
    </citation>
    <scope>NUCLEOTIDE SEQUENCE [LARGE SCALE GENOMIC DNA]</scope>
    <source>
        <tissue evidence="2">Whole organism</tissue>
    </source>
</reference>
<sequence>MNLTYILNKKKDKVAADVEDLKLQNVAMETEKEMENPGTESSEHIAMGAKGKPHGQDVVYAELDLQSTRRPIVRREDDKTEYAEIIHTKPEEGEGGDQ</sequence>
<evidence type="ECO:0000313" key="2">
    <source>
        <dbReference type="EMBL" id="KDR17390.1"/>
    </source>
</evidence>
<accession>A0A067R368</accession>
<evidence type="ECO:0000256" key="1">
    <source>
        <dbReference type="SAM" id="MobiDB-lite"/>
    </source>
</evidence>
<dbReference type="InParanoid" id="A0A067R368"/>
<dbReference type="Proteomes" id="UP000027135">
    <property type="component" value="Unassembled WGS sequence"/>
</dbReference>
<dbReference type="AlphaFoldDB" id="A0A067R368"/>
<keyword evidence="3" id="KW-1185">Reference proteome</keyword>
<organism evidence="2 3">
    <name type="scientific">Zootermopsis nevadensis</name>
    <name type="common">Dampwood termite</name>
    <dbReference type="NCBI Taxonomy" id="136037"/>
    <lineage>
        <taxon>Eukaryota</taxon>
        <taxon>Metazoa</taxon>
        <taxon>Ecdysozoa</taxon>
        <taxon>Arthropoda</taxon>
        <taxon>Hexapoda</taxon>
        <taxon>Insecta</taxon>
        <taxon>Pterygota</taxon>
        <taxon>Neoptera</taxon>
        <taxon>Polyneoptera</taxon>
        <taxon>Dictyoptera</taxon>
        <taxon>Blattodea</taxon>
        <taxon>Blattoidea</taxon>
        <taxon>Termitoidae</taxon>
        <taxon>Termopsidae</taxon>
        <taxon>Zootermopsis</taxon>
    </lineage>
</organism>